<comment type="caution">
    <text evidence="1">The sequence shown here is derived from an EMBL/GenBank/DDBJ whole genome shotgun (WGS) entry which is preliminary data.</text>
</comment>
<accession>A0ABR1BXF1</accession>
<name>A0ABR1BXF1_NECAM</name>
<organism evidence="1 2">
    <name type="scientific">Necator americanus</name>
    <name type="common">Human hookworm</name>
    <dbReference type="NCBI Taxonomy" id="51031"/>
    <lineage>
        <taxon>Eukaryota</taxon>
        <taxon>Metazoa</taxon>
        <taxon>Ecdysozoa</taxon>
        <taxon>Nematoda</taxon>
        <taxon>Chromadorea</taxon>
        <taxon>Rhabditida</taxon>
        <taxon>Rhabditina</taxon>
        <taxon>Rhabditomorpha</taxon>
        <taxon>Strongyloidea</taxon>
        <taxon>Ancylostomatidae</taxon>
        <taxon>Bunostominae</taxon>
        <taxon>Necator</taxon>
    </lineage>
</organism>
<evidence type="ECO:0000313" key="1">
    <source>
        <dbReference type="EMBL" id="KAK6729899.1"/>
    </source>
</evidence>
<reference evidence="1 2" key="1">
    <citation type="submission" date="2023-08" db="EMBL/GenBank/DDBJ databases">
        <title>A Necator americanus chromosomal reference genome.</title>
        <authorList>
            <person name="Ilik V."/>
            <person name="Petrzelkova K.J."/>
            <person name="Pardy F."/>
            <person name="Fuh T."/>
            <person name="Niatou-Singa F.S."/>
            <person name="Gouil Q."/>
            <person name="Baker L."/>
            <person name="Ritchie M.E."/>
            <person name="Jex A.R."/>
            <person name="Gazzola D."/>
            <person name="Li H."/>
            <person name="Toshio Fujiwara R."/>
            <person name="Zhan B."/>
            <person name="Aroian R.V."/>
            <person name="Pafco B."/>
            <person name="Schwarz E.M."/>
        </authorList>
    </citation>
    <scope>NUCLEOTIDE SEQUENCE [LARGE SCALE GENOMIC DNA]</scope>
    <source>
        <strain evidence="1 2">Aroian</strain>
        <tissue evidence="1">Whole animal</tissue>
    </source>
</reference>
<gene>
    <name evidence="1" type="primary">Necator_chrI.g2889</name>
    <name evidence="1" type="ORF">RB195_006760</name>
</gene>
<evidence type="ECO:0000313" key="2">
    <source>
        <dbReference type="Proteomes" id="UP001303046"/>
    </source>
</evidence>
<dbReference type="EMBL" id="JAVFWL010000001">
    <property type="protein sequence ID" value="KAK6729899.1"/>
    <property type="molecule type" value="Genomic_DNA"/>
</dbReference>
<protein>
    <submittedName>
        <fullName evidence="1">Uncharacterized protein</fullName>
    </submittedName>
</protein>
<sequence>MTDTADVDAAPYRVAILLFAAPHEQFDRCWKESPHFVDGAPLRSQLIRGNLLFRRDLATRLLCREPDPHLAQANQCFK</sequence>
<dbReference type="Proteomes" id="UP001303046">
    <property type="component" value="Unassembled WGS sequence"/>
</dbReference>
<keyword evidence="2" id="KW-1185">Reference proteome</keyword>
<proteinExistence type="predicted"/>